<dbReference type="Pfam" id="PF14864">
    <property type="entry name" value="Alkyl_sulf_C"/>
    <property type="match status" value="1"/>
</dbReference>
<evidence type="ECO:0000313" key="6">
    <source>
        <dbReference type="Proteomes" id="UP000188879"/>
    </source>
</evidence>
<accession>A0A1V2H1J8</accession>
<dbReference type="EMBL" id="MLCO01000141">
    <property type="protein sequence ID" value="ONG52314.1"/>
    <property type="molecule type" value="Genomic_DNA"/>
</dbReference>
<evidence type="ECO:0000256" key="3">
    <source>
        <dbReference type="ARBA" id="ARBA00023163"/>
    </source>
</evidence>
<reference evidence="5 6" key="1">
    <citation type="submission" date="2016-10" db="EMBL/GenBank/DDBJ databases">
        <title>Draft Genome sequence of Roseomonas sp. strain M3.</title>
        <authorList>
            <person name="Subhash Y."/>
            <person name="Lee S."/>
        </authorList>
    </citation>
    <scope>NUCLEOTIDE SEQUENCE [LARGE SCALE GENOMIC DNA]</scope>
    <source>
        <strain evidence="5 6">M3</strain>
    </source>
</reference>
<feature type="domain" description="HTH hxlR-type" evidence="4">
    <location>
        <begin position="22"/>
        <end position="120"/>
    </location>
</feature>
<evidence type="ECO:0000313" key="5">
    <source>
        <dbReference type="EMBL" id="ONG52314.1"/>
    </source>
</evidence>
<dbReference type="Gene3D" id="3.30.1050.10">
    <property type="entry name" value="SCP2 sterol-binding domain"/>
    <property type="match status" value="1"/>
</dbReference>
<dbReference type="InterPro" id="IPR029229">
    <property type="entry name" value="Alkyl_sulf_C"/>
</dbReference>
<dbReference type="PANTHER" id="PTHR33204">
    <property type="entry name" value="TRANSCRIPTIONAL REGULATOR, MARR FAMILY"/>
    <property type="match status" value="1"/>
</dbReference>
<dbReference type="PROSITE" id="PS51118">
    <property type="entry name" value="HTH_HXLR"/>
    <property type="match status" value="1"/>
</dbReference>
<dbReference type="OrthoDB" id="9782219at2"/>
<gene>
    <name evidence="5" type="ORF">BKE38_14710</name>
</gene>
<name>A0A1V2H1J8_9PROT</name>
<dbReference type="InterPro" id="IPR036527">
    <property type="entry name" value="SCP2_sterol-bd_dom_sf"/>
</dbReference>
<dbReference type="RefSeq" id="WP_076958094.1">
    <property type="nucleotide sequence ID" value="NZ_MLCO01000141.1"/>
</dbReference>
<evidence type="ECO:0000256" key="1">
    <source>
        <dbReference type="ARBA" id="ARBA00023015"/>
    </source>
</evidence>
<keyword evidence="1" id="KW-0805">Transcription regulation</keyword>
<dbReference type="SUPFAM" id="SSF46785">
    <property type="entry name" value="Winged helix' DNA-binding domain"/>
    <property type="match status" value="1"/>
</dbReference>
<sequence length="231" mass="24852">MKSEKLTDASARPRSRWYGDACATAHAMELLGERWSLLVMRELFFGPKRFSELRAGLPGLSATVLTQRLEGLEAAGILHRLRMPPPVSAQLYALTEWGLQSEPIFQALGRWAARSPSHDPTLAFSAASLMLSLGAMFDPARAEGLQARIGFRLAHEDFLVTIADGAIATRRAAIDGADLVLEGPPRLLAAAIYGGQPWAALEATGEVRLAGDRALAEKLATLFPLPDKAPG</sequence>
<evidence type="ECO:0000259" key="4">
    <source>
        <dbReference type="PROSITE" id="PS51118"/>
    </source>
</evidence>
<evidence type="ECO:0000256" key="2">
    <source>
        <dbReference type="ARBA" id="ARBA00023125"/>
    </source>
</evidence>
<dbReference type="InterPro" id="IPR036388">
    <property type="entry name" value="WH-like_DNA-bd_sf"/>
</dbReference>
<comment type="caution">
    <text evidence="5">The sequence shown here is derived from an EMBL/GenBank/DDBJ whole genome shotgun (WGS) entry which is preliminary data.</text>
</comment>
<keyword evidence="2" id="KW-0238">DNA-binding</keyword>
<dbReference type="PANTHER" id="PTHR33204:SF18">
    <property type="entry name" value="TRANSCRIPTIONAL REGULATORY PROTEIN"/>
    <property type="match status" value="1"/>
</dbReference>
<organism evidence="5 6">
    <name type="scientific">Teichococcus deserti</name>
    <dbReference type="NCBI Taxonomy" id="1817963"/>
    <lineage>
        <taxon>Bacteria</taxon>
        <taxon>Pseudomonadati</taxon>
        <taxon>Pseudomonadota</taxon>
        <taxon>Alphaproteobacteria</taxon>
        <taxon>Acetobacterales</taxon>
        <taxon>Roseomonadaceae</taxon>
        <taxon>Roseomonas</taxon>
    </lineage>
</organism>
<dbReference type="Pfam" id="PF01638">
    <property type="entry name" value="HxlR"/>
    <property type="match status" value="1"/>
</dbReference>
<dbReference type="Gene3D" id="1.10.10.10">
    <property type="entry name" value="Winged helix-like DNA-binding domain superfamily/Winged helix DNA-binding domain"/>
    <property type="match status" value="1"/>
</dbReference>
<protein>
    <submittedName>
        <fullName evidence="5">Transcriptional regulator</fullName>
    </submittedName>
</protein>
<dbReference type="InterPro" id="IPR036390">
    <property type="entry name" value="WH_DNA-bd_sf"/>
</dbReference>
<dbReference type="InterPro" id="IPR002577">
    <property type="entry name" value="HTH_HxlR"/>
</dbReference>
<proteinExistence type="predicted"/>
<dbReference type="SUPFAM" id="SSF55718">
    <property type="entry name" value="SCP-like"/>
    <property type="match status" value="1"/>
</dbReference>
<dbReference type="Proteomes" id="UP000188879">
    <property type="component" value="Unassembled WGS sequence"/>
</dbReference>
<keyword evidence="3" id="KW-0804">Transcription</keyword>
<dbReference type="AlphaFoldDB" id="A0A1V2H1J8"/>
<dbReference type="GO" id="GO:0003677">
    <property type="term" value="F:DNA binding"/>
    <property type="evidence" value="ECO:0007669"/>
    <property type="project" value="UniProtKB-KW"/>
</dbReference>
<keyword evidence="6" id="KW-1185">Reference proteome</keyword>